<feature type="coiled-coil region" evidence="1">
    <location>
        <begin position="942"/>
        <end position="969"/>
    </location>
</feature>
<dbReference type="Proteomes" id="UP000060778">
    <property type="component" value="Chromosome"/>
</dbReference>
<proteinExistence type="predicted"/>
<keyword evidence="1" id="KW-0175">Coiled coil</keyword>
<protein>
    <submittedName>
        <fullName evidence="2">Uncharacterized protein</fullName>
    </submittedName>
</protein>
<gene>
    <name evidence="2" type="ORF">EYM_05590</name>
</gene>
<evidence type="ECO:0000313" key="2">
    <source>
        <dbReference type="EMBL" id="ALU12599.1"/>
    </source>
</evidence>
<keyword evidence="3" id="KW-1185">Reference proteome</keyword>
<feature type="coiled-coil region" evidence="1">
    <location>
        <begin position="1051"/>
        <end position="1085"/>
    </location>
</feature>
<dbReference type="OrthoDB" id="15416at2157"/>
<organism evidence="2 3">
    <name type="scientific">Ignicoccus islandicus DSM 13165</name>
    <dbReference type="NCBI Taxonomy" id="940295"/>
    <lineage>
        <taxon>Archaea</taxon>
        <taxon>Thermoproteota</taxon>
        <taxon>Thermoprotei</taxon>
        <taxon>Desulfurococcales</taxon>
        <taxon>Desulfurococcaceae</taxon>
        <taxon>Ignicoccus</taxon>
    </lineage>
</organism>
<dbReference type="STRING" id="940295.EYM_05590"/>
<sequence length="1388" mass="158252">MECGPPAKRLPSITGKDTEAVLKELWKNGLNVRKEVEEQVKAFVEMARKSNETVSAFVIGEWGEGKTSVFDGYVRGLAKDFCLLSVSARRIVDSVRRLRAGMGHSSALIFASALLHSISMEGEERGESLVDPYKGEPLHEYSKKALDQLFGKCGNKKVIVFIDEFEEIVSPKNKDVVSEVLNGLVELINGEYGYLSEKYPGRLHLMVALTPYAYVKALTLANIDESLKGRTERRLHFKIELRPLSRVEAFNLAKAILNFAFGEDFSPFPYQFLNTLYTIAQGNPGALTSLLRVVLSHLSEGNCTRYTKDPYELIEVLSNTTVFTYVGSSKAIDKLYFERILTSIARNEAERRAVATVAAYYYPLTLKEMSDLGGVPVEVIETLDQRASLSSTPLLEKFWRTDDYSKAFMVILESLRNVFTEGDEEEFRKIIEELTYPKGESNQFFLVIPDESSAEILEDIIGERRLIGDITKLASYLKKKLEEAGIKLEESYMLSRKHAINLYPPPAVSAAFFIKDPQMRAKAWKDALNAVSKGDVNLDKALVDMLLTAFQGKHVGKMVTVKVPTPSKQVPVTVYPKAVLFRDIELRKIAEEAKREGANVLLVLTKSDIANEIEDLLSTSDIDYFVIGAKDVKVIQLAVYSIYSSPEKRDVIDPEKVQMFLKRISEELGIREALEKWAEKAYKEGIIVDDLPRISGASEESIAEAYTFYLAYPSNEMTTEEVFEHVVKTVRKFMIYGRGSRKKVPFSTGIDVESPSMLKRFEDDLVAAGLLERRNGKLRITMSKVEKRILNEVKKRGKAPWKAIEKEFILVANNKRILSDFYLKILEKRGLVRVERRGNEPYLVELVEPSIIASELDAQANKLEDLWNKNGYKWSTYAHIVVSKKKEDNLILLEEVKDYVEKGALELRRESDAYAIARRATFLLNLGKYLEHQLVPVTRKAYEEASRLIDSYDKKIDEFKTKLRAVTNKTLSVAKIPTVSPSEFEEVVRLHELMEKAVDIDSKPLPKDVMNRLVAEMRANGILPDLFYFEKFYDQRSWALADFFNLKYHLIKEKTNELDRLLRTYEDYLREAEKYLNRIENKEREVVTRLESLASGGFNTRLSSIAYSWLKELIVGEGRNFSKIALSLKDLVEMLSEVEKSVGVFDDNVLAILKMLDELKDEEVRFHRNLAYLKLWYQFLSSFYDRNEVGKELDLLKRKISELESSYRKISDDEREPNSLADLSTVLRALRRRIAELNSEVEKLKGSARELHEAKMNELIEDLRSVKKTINLLKKLDPKAEVPKAILNVEMKIRKLAESAPTSMDENATYSKLKDQIEKLKTYVKVNVKSVLSEKEVLALELVSRKKEWKLNELIGELEGAGVKGEEALKIILSLQNKGLLEALVTVK</sequence>
<dbReference type="Gene3D" id="3.40.50.300">
    <property type="entry name" value="P-loop containing nucleotide triphosphate hydrolases"/>
    <property type="match status" value="1"/>
</dbReference>
<dbReference type="SUPFAM" id="SSF52540">
    <property type="entry name" value="P-loop containing nucleoside triphosphate hydrolases"/>
    <property type="match status" value="1"/>
</dbReference>
<dbReference type="GeneID" id="30680501"/>
<evidence type="ECO:0000256" key="1">
    <source>
        <dbReference type="SAM" id="Coils"/>
    </source>
</evidence>
<dbReference type="InterPro" id="IPR027417">
    <property type="entry name" value="P-loop_NTPase"/>
</dbReference>
<feature type="coiled-coil region" evidence="1">
    <location>
        <begin position="1186"/>
        <end position="1276"/>
    </location>
</feature>
<evidence type="ECO:0000313" key="3">
    <source>
        <dbReference type="Proteomes" id="UP000060778"/>
    </source>
</evidence>
<reference evidence="2 3" key="1">
    <citation type="submission" date="2013-11" db="EMBL/GenBank/DDBJ databases">
        <title>Comparative genomics of Ignicoccus.</title>
        <authorList>
            <person name="Podar M."/>
        </authorList>
    </citation>
    <scope>NUCLEOTIDE SEQUENCE [LARGE SCALE GENOMIC DNA]</scope>
    <source>
        <strain evidence="2 3">DSM 13165</strain>
    </source>
</reference>
<name>A0A0U3FRW0_9CREN</name>
<dbReference type="EMBL" id="CP006867">
    <property type="protein sequence ID" value="ALU12599.1"/>
    <property type="molecule type" value="Genomic_DNA"/>
</dbReference>
<dbReference type="RefSeq" id="WP_075050029.1">
    <property type="nucleotide sequence ID" value="NZ_CP006867.1"/>
</dbReference>
<accession>A0A0U3FRW0</accession>
<dbReference type="KEGG" id="iis:EYM_05590"/>